<organism evidence="1 2">
    <name type="scientific">Agrilutibacter niabensis</name>
    <dbReference type="NCBI Taxonomy" id="380628"/>
    <lineage>
        <taxon>Bacteria</taxon>
        <taxon>Pseudomonadati</taxon>
        <taxon>Pseudomonadota</taxon>
        <taxon>Gammaproteobacteria</taxon>
        <taxon>Lysobacterales</taxon>
        <taxon>Lysobacteraceae</taxon>
        <taxon>Agrilutibacter</taxon>
    </lineage>
</organism>
<name>A0ABU1VSK2_9GAMM</name>
<dbReference type="Pfam" id="PF10604">
    <property type="entry name" value="Polyketide_cyc2"/>
    <property type="match status" value="1"/>
</dbReference>
<evidence type="ECO:0000313" key="1">
    <source>
        <dbReference type="EMBL" id="MDR7100469.1"/>
    </source>
</evidence>
<keyword evidence="2" id="KW-1185">Reference proteome</keyword>
<accession>A0ABU1VSK2</accession>
<dbReference type="SUPFAM" id="SSF55961">
    <property type="entry name" value="Bet v1-like"/>
    <property type="match status" value="1"/>
</dbReference>
<dbReference type="RefSeq" id="WP_310055245.1">
    <property type="nucleotide sequence ID" value="NZ_JAVDVW010000002.1"/>
</dbReference>
<dbReference type="EMBL" id="JAVDVW010000002">
    <property type="protein sequence ID" value="MDR7100469.1"/>
    <property type="molecule type" value="Genomic_DNA"/>
</dbReference>
<evidence type="ECO:0000313" key="2">
    <source>
        <dbReference type="Proteomes" id="UP001267878"/>
    </source>
</evidence>
<dbReference type="Proteomes" id="UP001267878">
    <property type="component" value="Unassembled WGS sequence"/>
</dbReference>
<comment type="caution">
    <text evidence="1">The sequence shown here is derived from an EMBL/GenBank/DDBJ whole genome shotgun (WGS) entry which is preliminary data.</text>
</comment>
<dbReference type="InterPro" id="IPR023393">
    <property type="entry name" value="START-like_dom_sf"/>
</dbReference>
<dbReference type="CDD" id="cd07821">
    <property type="entry name" value="PYR_PYL_RCAR_like"/>
    <property type="match status" value="1"/>
</dbReference>
<gene>
    <name evidence="1" type="ORF">J2X04_002850</name>
</gene>
<sequence length="138" mass="15076">MASIRREIHVAVAADRAWDALRDVGRIHERVVKGFVTDCRLEGDTRVVTFANGMTVRERIVDVDDAQRRVAWAVAEAPFEHYNASVQAFDEGGDRTRLVWIADLLPHALAERVASMIDEGMGAMKQTLESAGAAGGSA</sequence>
<dbReference type="InterPro" id="IPR019587">
    <property type="entry name" value="Polyketide_cyclase/dehydratase"/>
</dbReference>
<proteinExistence type="predicted"/>
<reference evidence="1 2" key="1">
    <citation type="submission" date="2023-07" db="EMBL/GenBank/DDBJ databases">
        <title>Sorghum-associated microbial communities from plants grown in Nebraska, USA.</title>
        <authorList>
            <person name="Schachtman D."/>
        </authorList>
    </citation>
    <scope>NUCLEOTIDE SEQUENCE [LARGE SCALE GENOMIC DNA]</scope>
    <source>
        <strain evidence="1 2">BE187</strain>
    </source>
</reference>
<protein>
    <submittedName>
        <fullName evidence="1">Carbon monoxide dehydrogenase subunit G</fullName>
    </submittedName>
</protein>
<dbReference type="Gene3D" id="3.30.530.20">
    <property type="match status" value="1"/>
</dbReference>